<keyword evidence="1" id="KW-0812">Transmembrane</keyword>
<keyword evidence="3" id="KW-1185">Reference proteome</keyword>
<protein>
    <submittedName>
        <fullName evidence="2">Uncharacterized protein</fullName>
    </submittedName>
</protein>
<organism evidence="2 3">
    <name type="scientific">Erythroxylum novogranatense</name>
    <dbReference type="NCBI Taxonomy" id="1862640"/>
    <lineage>
        <taxon>Eukaryota</taxon>
        <taxon>Viridiplantae</taxon>
        <taxon>Streptophyta</taxon>
        <taxon>Embryophyta</taxon>
        <taxon>Tracheophyta</taxon>
        <taxon>Spermatophyta</taxon>
        <taxon>Magnoliopsida</taxon>
        <taxon>eudicotyledons</taxon>
        <taxon>Gunneridae</taxon>
        <taxon>Pentapetalae</taxon>
        <taxon>rosids</taxon>
        <taxon>fabids</taxon>
        <taxon>Malpighiales</taxon>
        <taxon>Erythroxylaceae</taxon>
        <taxon>Erythroxylum</taxon>
    </lineage>
</organism>
<keyword evidence="1" id="KW-1133">Transmembrane helix</keyword>
<accession>A0AAV8THX3</accession>
<feature type="transmembrane region" description="Helical" evidence="1">
    <location>
        <begin position="12"/>
        <end position="31"/>
    </location>
</feature>
<dbReference type="EMBL" id="JAIWQS010000005">
    <property type="protein sequence ID" value="KAJ8766427.1"/>
    <property type="molecule type" value="Genomic_DNA"/>
</dbReference>
<evidence type="ECO:0000313" key="3">
    <source>
        <dbReference type="Proteomes" id="UP001159364"/>
    </source>
</evidence>
<dbReference type="Proteomes" id="UP001159364">
    <property type="component" value="Linkage Group LG05"/>
</dbReference>
<dbReference type="AlphaFoldDB" id="A0AAV8THX3"/>
<reference evidence="2 3" key="1">
    <citation type="submission" date="2021-09" db="EMBL/GenBank/DDBJ databases">
        <title>Genomic insights and catalytic innovation underlie evolution of tropane alkaloids biosynthesis.</title>
        <authorList>
            <person name="Wang Y.-J."/>
            <person name="Tian T."/>
            <person name="Huang J.-P."/>
            <person name="Huang S.-X."/>
        </authorList>
    </citation>
    <scope>NUCLEOTIDE SEQUENCE [LARGE SCALE GENOMIC DNA]</scope>
    <source>
        <strain evidence="2">KIB-2018</strain>
        <tissue evidence="2">Leaf</tissue>
    </source>
</reference>
<comment type="caution">
    <text evidence="2">The sequence shown here is derived from an EMBL/GenBank/DDBJ whole genome shotgun (WGS) entry which is preliminary data.</text>
</comment>
<keyword evidence="1" id="KW-0472">Membrane</keyword>
<gene>
    <name evidence="2" type="ORF">K2173_022486</name>
</gene>
<evidence type="ECO:0000313" key="2">
    <source>
        <dbReference type="EMBL" id="KAJ8766427.1"/>
    </source>
</evidence>
<sequence>MFTLPFKKEDSRYWMFMLCGHEVIAFALLVFRNLGYTGICFHRILLLLVPWKLTEKAYCSRVTASLPHRSDH</sequence>
<evidence type="ECO:0000256" key="1">
    <source>
        <dbReference type="SAM" id="Phobius"/>
    </source>
</evidence>
<proteinExistence type="predicted"/>
<name>A0AAV8THX3_9ROSI</name>